<dbReference type="EMBL" id="MTYJ01000008">
    <property type="protein sequence ID" value="OQV24158.1"/>
    <property type="molecule type" value="Genomic_DNA"/>
</dbReference>
<keyword evidence="8 14" id="KW-0106">Calcium</keyword>
<evidence type="ECO:0000256" key="12">
    <source>
        <dbReference type="PIRSR" id="PIRSR605959-1"/>
    </source>
</evidence>
<dbReference type="PANTHER" id="PTHR43069:SF2">
    <property type="entry name" value="FUMARYLACETOACETASE"/>
    <property type="match status" value="1"/>
</dbReference>
<dbReference type="Pfam" id="PF09298">
    <property type="entry name" value="FAA_hydrolase_N"/>
    <property type="match status" value="1"/>
</dbReference>
<reference evidence="19" key="1">
    <citation type="submission" date="2017-01" db="EMBL/GenBank/DDBJ databases">
        <title>Comparative genomics of anhydrobiosis in the tardigrade Hypsibius dujardini.</title>
        <authorList>
            <person name="Yoshida Y."/>
            <person name="Koutsovoulos G."/>
            <person name="Laetsch D."/>
            <person name="Stevens L."/>
            <person name="Kumar S."/>
            <person name="Horikawa D."/>
            <person name="Ishino K."/>
            <person name="Komine S."/>
            <person name="Tomita M."/>
            <person name="Blaxter M."/>
            <person name="Arakawa K."/>
        </authorList>
    </citation>
    <scope>NUCLEOTIDE SEQUENCE [LARGE SCALE GENOMIC DNA]</scope>
    <source>
        <strain evidence="19">Z151</strain>
    </source>
</reference>
<feature type="binding site" evidence="14">
    <location>
        <position position="238"/>
    </location>
    <ligand>
        <name>Ca(2+)</name>
        <dbReference type="ChEBI" id="CHEBI:29108"/>
    </ligand>
</feature>
<evidence type="ECO:0000256" key="5">
    <source>
        <dbReference type="ARBA" id="ARBA00014741"/>
    </source>
</evidence>
<proteinExistence type="inferred from homology"/>
<evidence type="ECO:0000256" key="11">
    <source>
        <dbReference type="ARBA" id="ARBA00023232"/>
    </source>
</evidence>
<dbReference type="Gene3D" id="2.30.30.230">
    <property type="entry name" value="Fumarylacetoacetase, N-terminal domain"/>
    <property type="match status" value="1"/>
</dbReference>
<feature type="binding site" evidence="14">
    <location>
        <position position="128"/>
    </location>
    <ligand>
        <name>Ca(2+)</name>
        <dbReference type="ChEBI" id="CHEBI:29108"/>
    </ligand>
</feature>
<evidence type="ECO:0000313" key="18">
    <source>
        <dbReference type="EMBL" id="OQV24158.1"/>
    </source>
</evidence>
<comment type="similarity">
    <text evidence="3 15">Belongs to the FAH family.</text>
</comment>
<dbReference type="AlphaFoldDB" id="A0A1W0X9S7"/>
<evidence type="ECO:0000259" key="17">
    <source>
        <dbReference type="Pfam" id="PF09298"/>
    </source>
</evidence>
<feature type="binding site" evidence="13">
    <location>
        <position position="360"/>
    </location>
    <ligand>
        <name>substrate</name>
    </ligand>
</feature>
<evidence type="ECO:0000256" key="10">
    <source>
        <dbReference type="ARBA" id="ARBA00022878"/>
    </source>
</evidence>
<evidence type="ECO:0000256" key="1">
    <source>
        <dbReference type="ARBA" id="ARBA00000353"/>
    </source>
</evidence>
<evidence type="ECO:0000256" key="7">
    <source>
        <dbReference type="ARBA" id="ARBA00022801"/>
    </source>
</evidence>
<comment type="cofactor">
    <cofactor evidence="15">
        <name>Mg(2+)</name>
        <dbReference type="ChEBI" id="CHEBI:18420"/>
    </cofactor>
    <cofactor evidence="15">
        <name>Ca(2+)</name>
        <dbReference type="ChEBI" id="CHEBI:29108"/>
    </cofactor>
</comment>
<dbReference type="InterPro" id="IPR005959">
    <property type="entry name" value="Fumarylacetoacetase"/>
</dbReference>
<evidence type="ECO:0000259" key="16">
    <source>
        <dbReference type="Pfam" id="PF01557"/>
    </source>
</evidence>
<dbReference type="Gene3D" id="3.90.850.10">
    <property type="entry name" value="Fumarylacetoacetase-like, C-terminal domain"/>
    <property type="match status" value="1"/>
</dbReference>
<dbReference type="SUPFAM" id="SSF63433">
    <property type="entry name" value="Fumarylacetoacetate hydrolase, FAH, N-terminal domain"/>
    <property type="match status" value="1"/>
</dbReference>
<dbReference type="InterPro" id="IPR011234">
    <property type="entry name" value="Fumarylacetoacetase-like_C"/>
</dbReference>
<dbReference type="EC" id="3.7.1.2" evidence="4 15"/>
<comment type="pathway">
    <text evidence="2 15">Amino-acid degradation; L-phenylalanine degradation; acetoacetate and fumarate from L-phenylalanine: step 6/6.</text>
</comment>
<dbReference type="Pfam" id="PF01557">
    <property type="entry name" value="FAA_hydrolase"/>
    <property type="match status" value="1"/>
</dbReference>
<keyword evidence="9 14" id="KW-0460">Magnesium</keyword>
<evidence type="ECO:0000256" key="8">
    <source>
        <dbReference type="ARBA" id="ARBA00022837"/>
    </source>
</evidence>
<feature type="active site" description="Proton acceptor" evidence="12">
    <location>
        <position position="135"/>
    </location>
</feature>
<feature type="binding site" evidence="14">
    <location>
        <position position="258"/>
    </location>
    <ligand>
        <name>Mg(2+)</name>
        <dbReference type="ChEBI" id="CHEBI:18420"/>
    </ligand>
</feature>
<feature type="binding site" evidence="14">
    <location>
        <position position="204"/>
    </location>
    <ligand>
        <name>Ca(2+)</name>
        <dbReference type="ChEBI" id="CHEBI:29108"/>
    </ligand>
</feature>
<feature type="binding site" evidence="13">
    <location>
        <position position="245"/>
    </location>
    <ligand>
        <name>substrate</name>
    </ligand>
</feature>
<dbReference type="UniPathway" id="UPA00139">
    <property type="reaction ID" value="UER00341"/>
</dbReference>
<keyword evidence="7 15" id="KW-0378">Hydrolase</keyword>
<comment type="caution">
    <text evidence="18">The sequence shown here is derived from an EMBL/GenBank/DDBJ whole genome shotgun (WGS) entry which is preliminary data.</text>
</comment>
<dbReference type="OrthoDB" id="9971669at2759"/>
<dbReference type="FunFam" id="2.30.30.230:FF:000001">
    <property type="entry name" value="Fumarylacetoacetase"/>
    <property type="match status" value="1"/>
</dbReference>
<feature type="binding site" evidence="14">
    <location>
        <position position="238"/>
    </location>
    <ligand>
        <name>Mg(2+)</name>
        <dbReference type="ChEBI" id="CHEBI:18420"/>
    </ligand>
</feature>
<evidence type="ECO:0000256" key="6">
    <source>
        <dbReference type="ARBA" id="ARBA00022723"/>
    </source>
</evidence>
<dbReference type="GO" id="GO:1902000">
    <property type="term" value="P:homogentisate catabolic process"/>
    <property type="evidence" value="ECO:0007669"/>
    <property type="project" value="TreeGrafter"/>
</dbReference>
<evidence type="ECO:0000256" key="4">
    <source>
        <dbReference type="ARBA" id="ARBA00012094"/>
    </source>
</evidence>
<name>A0A1W0X9S7_HYPEX</name>
<keyword evidence="10 15" id="KW-0828">Tyrosine catabolism</keyword>
<evidence type="ECO:0000256" key="13">
    <source>
        <dbReference type="PIRSR" id="PIRSR605959-2"/>
    </source>
</evidence>
<dbReference type="GO" id="GO:0006559">
    <property type="term" value="P:L-phenylalanine catabolic process"/>
    <property type="evidence" value="ECO:0007669"/>
    <property type="project" value="UniProtKB-UniRule"/>
</dbReference>
<evidence type="ECO:0000256" key="9">
    <source>
        <dbReference type="ARBA" id="ARBA00022842"/>
    </source>
</evidence>
<dbReference type="PANTHER" id="PTHR43069">
    <property type="entry name" value="FUMARYLACETOACETASE"/>
    <property type="match status" value="1"/>
</dbReference>
<dbReference type="InterPro" id="IPR015377">
    <property type="entry name" value="Fumarylacetoacetase_N"/>
</dbReference>
<evidence type="ECO:0000313" key="19">
    <source>
        <dbReference type="Proteomes" id="UP000192578"/>
    </source>
</evidence>
<evidence type="ECO:0000256" key="3">
    <source>
        <dbReference type="ARBA" id="ARBA00010211"/>
    </source>
</evidence>
<evidence type="ECO:0000256" key="14">
    <source>
        <dbReference type="PIRSR" id="PIRSR605959-3"/>
    </source>
</evidence>
<feature type="binding site" evidence="14">
    <location>
        <position position="206"/>
    </location>
    <ligand>
        <name>Ca(2+)</name>
        <dbReference type="ChEBI" id="CHEBI:29108"/>
    </ligand>
</feature>
<dbReference type="GO" id="GO:0046872">
    <property type="term" value="F:metal ion binding"/>
    <property type="evidence" value="ECO:0007669"/>
    <property type="project" value="UniProtKB-UniRule"/>
</dbReference>
<feature type="binding site" evidence="14">
    <location>
        <position position="262"/>
    </location>
    <ligand>
        <name>Mg(2+)</name>
        <dbReference type="ChEBI" id="CHEBI:18420"/>
    </ligand>
</feature>
<dbReference type="Proteomes" id="UP000192578">
    <property type="component" value="Unassembled WGS sequence"/>
</dbReference>
<feature type="domain" description="Fumarylacetoacetase N-terminal" evidence="17">
    <location>
        <begin position="18"/>
        <end position="120"/>
    </location>
</feature>
<protein>
    <recommendedName>
        <fullName evidence="5 15">Fumarylacetoacetase</fullName>
        <ecNumber evidence="4 15">3.7.1.2</ecNumber>
    </recommendedName>
    <alternativeName>
        <fullName evidence="15">Fumarylacetoacetate hydrolase</fullName>
    </alternativeName>
</protein>
<evidence type="ECO:0000256" key="15">
    <source>
        <dbReference type="RuleBase" id="RU366008"/>
    </source>
</evidence>
<accession>A0A1W0X9S7</accession>
<feature type="domain" description="Fumarylacetoacetase-like C-terminal" evidence="16">
    <location>
        <begin position="132"/>
        <end position="422"/>
    </location>
</feature>
<keyword evidence="6 14" id="KW-0479">Metal-binding</keyword>
<evidence type="ECO:0000256" key="2">
    <source>
        <dbReference type="ARBA" id="ARBA00004782"/>
    </source>
</evidence>
<dbReference type="NCBIfam" id="TIGR01266">
    <property type="entry name" value="fum_ac_acetase"/>
    <property type="match status" value="1"/>
</dbReference>
<organism evidence="18 19">
    <name type="scientific">Hypsibius exemplaris</name>
    <name type="common">Freshwater tardigrade</name>
    <dbReference type="NCBI Taxonomy" id="2072580"/>
    <lineage>
        <taxon>Eukaryota</taxon>
        <taxon>Metazoa</taxon>
        <taxon>Ecdysozoa</taxon>
        <taxon>Tardigrada</taxon>
        <taxon>Eutardigrada</taxon>
        <taxon>Parachela</taxon>
        <taxon>Hypsibioidea</taxon>
        <taxon>Hypsibiidae</taxon>
        <taxon>Hypsibius</taxon>
    </lineage>
</organism>
<dbReference type="SUPFAM" id="SSF56529">
    <property type="entry name" value="FAH"/>
    <property type="match status" value="1"/>
</dbReference>
<keyword evidence="11 15" id="KW-0585">Phenylalanine catabolism</keyword>
<keyword evidence="19" id="KW-1185">Reference proteome</keyword>
<gene>
    <name evidence="18" type="ORF">BV898_02108</name>
</gene>
<dbReference type="GO" id="GO:0006572">
    <property type="term" value="P:L-tyrosine catabolic process"/>
    <property type="evidence" value="ECO:0007669"/>
    <property type="project" value="UniProtKB-UniRule"/>
</dbReference>
<sequence>MADSTFLQLEEASDFSFQNLPFGVFSTANKPIPRIGIAIGNWIMDLSELDCFSGPEMAKQSNVFREGELNAFMGLGRNAWHETRQTVQRVLSSAEGYLRDNGHLQKRTLINQDDAIMHVPARIGDFTDFSASKRHAENDRIMFTDKSQRILPNWDYMPVAYHSRASSVVVSGTDIRRPNGQYANEDGNVDSGPVFGPTKKLDFEMEIGALIGTKNALSQPISVDSADNHVFGFVLLNDWSARDLQSWEWNPLGPFLSKSFATTISPWVVTAAALEPFLCDPICLQDPQPLPYLRSKSIKTYDINLTTSLQTEGQTEMHYSSSVICQSNYKVMYWTLAQQIAHHTSNGCNLLPGDLIGSGTVSGPTYYSSGSLSELSERGTKPITLVDGQRRAFLHDGDEVIIRGWCEDKSVRIGFGECRGRVLHHRQHSPPPFP</sequence>
<comment type="catalytic activity">
    <reaction evidence="1 15">
        <text>4-fumarylacetoacetate + H2O = acetoacetate + fumarate + H(+)</text>
        <dbReference type="Rhea" id="RHEA:10244"/>
        <dbReference type="ChEBI" id="CHEBI:13705"/>
        <dbReference type="ChEBI" id="CHEBI:15377"/>
        <dbReference type="ChEBI" id="CHEBI:15378"/>
        <dbReference type="ChEBI" id="CHEBI:18034"/>
        <dbReference type="ChEBI" id="CHEBI:29806"/>
        <dbReference type="EC" id="3.7.1.2"/>
    </reaction>
</comment>
<dbReference type="InterPro" id="IPR036462">
    <property type="entry name" value="Fumarylacetoacetase_N_sf"/>
</dbReference>
<dbReference type="GO" id="GO:0004334">
    <property type="term" value="F:fumarylacetoacetase activity"/>
    <property type="evidence" value="ECO:0007669"/>
    <property type="project" value="UniProtKB-UniRule"/>
</dbReference>
<dbReference type="InterPro" id="IPR036663">
    <property type="entry name" value="Fumarylacetoacetase_C_sf"/>
</dbReference>